<evidence type="ECO:0000256" key="7">
    <source>
        <dbReference type="ARBA" id="ARBA00022824"/>
    </source>
</evidence>
<evidence type="ECO:0000256" key="10">
    <source>
        <dbReference type="RuleBase" id="RU363110"/>
    </source>
</evidence>
<comment type="subcellular location">
    <subcellularLocation>
        <location evidence="1 10">Endoplasmic reticulum membrane</location>
        <topology evidence="1 10">Multi-pass membrane protein</topology>
    </subcellularLocation>
</comment>
<feature type="transmembrane region" description="Helical" evidence="10">
    <location>
        <begin position="343"/>
        <end position="364"/>
    </location>
</feature>
<keyword evidence="6 10" id="KW-0812">Transmembrane</keyword>
<evidence type="ECO:0000256" key="9">
    <source>
        <dbReference type="ARBA" id="ARBA00023136"/>
    </source>
</evidence>
<proteinExistence type="inferred from homology"/>
<feature type="transmembrane region" description="Helical" evidence="10">
    <location>
        <begin position="300"/>
        <end position="323"/>
    </location>
</feature>
<keyword evidence="7 10" id="KW-0256">Endoplasmic reticulum</keyword>
<dbReference type="OrthoDB" id="5589195at2759"/>
<evidence type="ECO:0000256" key="8">
    <source>
        <dbReference type="ARBA" id="ARBA00022989"/>
    </source>
</evidence>
<dbReference type="PANTHER" id="PTHR12413:SF1">
    <property type="entry name" value="DOLICHYL PYROPHOSPHATE MAN9GLCNAC2 ALPHA-1,3-GLUCOSYLTRANSFERASE"/>
    <property type="match status" value="1"/>
</dbReference>
<dbReference type="Proteomes" id="UP000759537">
    <property type="component" value="Unassembled WGS sequence"/>
</dbReference>
<keyword evidence="9 10" id="KW-0472">Membrane</keyword>
<feature type="transmembrane region" description="Helical" evidence="10">
    <location>
        <begin position="206"/>
        <end position="224"/>
    </location>
</feature>
<dbReference type="EMBL" id="WHVB01000014">
    <property type="protein sequence ID" value="KAF8476556.1"/>
    <property type="molecule type" value="Genomic_DNA"/>
</dbReference>
<reference evidence="12" key="2">
    <citation type="journal article" date="2020" name="Nat. Commun.">
        <title>Large-scale genome sequencing of mycorrhizal fungi provides insights into the early evolution of symbiotic traits.</title>
        <authorList>
            <person name="Miyauchi S."/>
            <person name="Kiss E."/>
            <person name="Kuo A."/>
            <person name="Drula E."/>
            <person name="Kohler A."/>
            <person name="Sanchez-Garcia M."/>
            <person name="Morin E."/>
            <person name="Andreopoulos B."/>
            <person name="Barry K.W."/>
            <person name="Bonito G."/>
            <person name="Buee M."/>
            <person name="Carver A."/>
            <person name="Chen C."/>
            <person name="Cichocki N."/>
            <person name="Clum A."/>
            <person name="Culley D."/>
            <person name="Crous P.W."/>
            <person name="Fauchery L."/>
            <person name="Girlanda M."/>
            <person name="Hayes R.D."/>
            <person name="Keri Z."/>
            <person name="LaButti K."/>
            <person name="Lipzen A."/>
            <person name="Lombard V."/>
            <person name="Magnuson J."/>
            <person name="Maillard F."/>
            <person name="Murat C."/>
            <person name="Nolan M."/>
            <person name="Ohm R.A."/>
            <person name="Pangilinan J."/>
            <person name="Pereira M.F."/>
            <person name="Perotto S."/>
            <person name="Peter M."/>
            <person name="Pfister S."/>
            <person name="Riley R."/>
            <person name="Sitrit Y."/>
            <person name="Stielow J.B."/>
            <person name="Szollosi G."/>
            <person name="Zifcakova L."/>
            <person name="Stursova M."/>
            <person name="Spatafora J.W."/>
            <person name="Tedersoo L."/>
            <person name="Vaario L.M."/>
            <person name="Yamada A."/>
            <person name="Yan M."/>
            <person name="Wang P."/>
            <person name="Xu J."/>
            <person name="Bruns T."/>
            <person name="Baldrian P."/>
            <person name="Vilgalys R."/>
            <person name="Dunand C."/>
            <person name="Henrissat B."/>
            <person name="Grigoriev I.V."/>
            <person name="Hibbett D."/>
            <person name="Nagy L.G."/>
            <person name="Martin F.M."/>
        </authorList>
    </citation>
    <scope>NUCLEOTIDE SEQUENCE</scope>
    <source>
        <strain evidence="12">Prilba</strain>
    </source>
</reference>
<dbReference type="PANTHER" id="PTHR12413">
    <property type="entry name" value="DOLICHYL GLYCOSYLTRANSFERASE"/>
    <property type="match status" value="1"/>
</dbReference>
<feature type="chain" id="PRO_5040464734" description="Alpha-1,3-glucosyltransferase" evidence="11">
    <location>
        <begin position="27"/>
        <end position="564"/>
    </location>
</feature>
<evidence type="ECO:0000256" key="3">
    <source>
        <dbReference type="ARBA" id="ARBA00008715"/>
    </source>
</evidence>
<feature type="transmembrane region" description="Helical" evidence="10">
    <location>
        <begin position="474"/>
        <end position="493"/>
    </location>
</feature>
<dbReference type="GO" id="GO:0042281">
    <property type="term" value="F:dolichyl pyrophosphate Man9GlcNAc2 alpha-1,3-glucosyltransferase activity"/>
    <property type="evidence" value="ECO:0007669"/>
    <property type="project" value="TreeGrafter"/>
</dbReference>
<reference evidence="12" key="1">
    <citation type="submission" date="2019-10" db="EMBL/GenBank/DDBJ databases">
        <authorList>
            <consortium name="DOE Joint Genome Institute"/>
            <person name="Kuo A."/>
            <person name="Miyauchi S."/>
            <person name="Kiss E."/>
            <person name="Drula E."/>
            <person name="Kohler A."/>
            <person name="Sanchez-Garcia M."/>
            <person name="Andreopoulos B."/>
            <person name="Barry K.W."/>
            <person name="Bonito G."/>
            <person name="Buee M."/>
            <person name="Carver A."/>
            <person name="Chen C."/>
            <person name="Cichocki N."/>
            <person name="Clum A."/>
            <person name="Culley D."/>
            <person name="Crous P.W."/>
            <person name="Fauchery L."/>
            <person name="Girlanda M."/>
            <person name="Hayes R."/>
            <person name="Keri Z."/>
            <person name="LaButti K."/>
            <person name="Lipzen A."/>
            <person name="Lombard V."/>
            <person name="Magnuson J."/>
            <person name="Maillard F."/>
            <person name="Morin E."/>
            <person name="Murat C."/>
            <person name="Nolan M."/>
            <person name="Ohm R."/>
            <person name="Pangilinan J."/>
            <person name="Pereira M."/>
            <person name="Perotto S."/>
            <person name="Peter M."/>
            <person name="Riley R."/>
            <person name="Sitrit Y."/>
            <person name="Stielow B."/>
            <person name="Szollosi G."/>
            <person name="Zifcakova L."/>
            <person name="Stursova M."/>
            <person name="Spatafora J.W."/>
            <person name="Tedersoo L."/>
            <person name="Vaario L.-M."/>
            <person name="Yamada A."/>
            <person name="Yan M."/>
            <person name="Wang P."/>
            <person name="Xu J."/>
            <person name="Bruns T."/>
            <person name="Baldrian P."/>
            <person name="Vilgalys R."/>
            <person name="Henrissat B."/>
            <person name="Grigoriev I.V."/>
            <person name="Hibbett D."/>
            <person name="Nagy L.G."/>
            <person name="Martin F.M."/>
        </authorList>
    </citation>
    <scope>NUCLEOTIDE SEQUENCE</scope>
    <source>
        <strain evidence="12">Prilba</strain>
    </source>
</reference>
<feature type="transmembrane region" description="Helical" evidence="10">
    <location>
        <begin position="230"/>
        <end position="250"/>
    </location>
</feature>
<evidence type="ECO:0000256" key="1">
    <source>
        <dbReference type="ARBA" id="ARBA00004477"/>
    </source>
</evidence>
<keyword evidence="11" id="KW-0732">Signal</keyword>
<evidence type="ECO:0000256" key="2">
    <source>
        <dbReference type="ARBA" id="ARBA00004922"/>
    </source>
</evidence>
<dbReference type="Pfam" id="PF03155">
    <property type="entry name" value="Alg6_Alg8"/>
    <property type="match status" value="1"/>
</dbReference>
<organism evidence="12 13">
    <name type="scientific">Russula ochroleuca</name>
    <dbReference type="NCBI Taxonomy" id="152965"/>
    <lineage>
        <taxon>Eukaryota</taxon>
        <taxon>Fungi</taxon>
        <taxon>Dikarya</taxon>
        <taxon>Basidiomycota</taxon>
        <taxon>Agaricomycotina</taxon>
        <taxon>Agaricomycetes</taxon>
        <taxon>Russulales</taxon>
        <taxon>Russulaceae</taxon>
        <taxon>Russula</taxon>
    </lineage>
</organism>
<evidence type="ECO:0000256" key="6">
    <source>
        <dbReference type="ARBA" id="ARBA00022692"/>
    </source>
</evidence>
<accession>A0A9P5T5B7</accession>
<feature type="transmembrane region" description="Helical" evidence="10">
    <location>
        <begin position="116"/>
        <end position="135"/>
    </location>
</feature>
<evidence type="ECO:0000256" key="5">
    <source>
        <dbReference type="ARBA" id="ARBA00022679"/>
    </source>
</evidence>
<keyword evidence="4 10" id="KW-0328">Glycosyltransferase</keyword>
<keyword evidence="13" id="KW-1185">Reference proteome</keyword>
<comment type="similarity">
    <text evidence="3 10">Belongs to the ALG6/ALG8 glucosyltransferase family.</text>
</comment>
<feature type="signal peptide" evidence="11">
    <location>
        <begin position="1"/>
        <end position="26"/>
    </location>
</feature>
<feature type="transmembrane region" description="Helical" evidence="10">
    <location>
        <begin position="147"/>
        <end position="165"/>
    </location>
</feature>
<protein>
    <recommendedName>
        <fullName evidence="10">Alpha-1,3-glucosyltransferase</fullName>
        <ecNumber evidence="10">2.4.1.-</ecNumber>
    </recommendedName>
</protein>
<name>A0A9P5T5B7_9AGAM</name>
<dbReference type="InterPro" id="IPR004856">
    <property type="entry name" value="Glyco_trans_ALG6/ALG8"/>
</dbReference>
<sequence length="564" mass="63106">MHKNGVRHWVVPCTLLASALVRWCIGLGSYSGQGTPPMFGDYEAQRHWMELTNHLPLRQWYRYDLQYWGLDYPPLTAYHSWLCGKIGSFVDPSWFALDTSRGIESPGSTLFMRSTVLLSDYAIYLPAAWLFTRVWHSGRSRRTQNAALLTLLFQPALLLIDFGHFQYNSVMLGFTLLAATSFTSGRDLLGAFFFTLSLGFKQMALYYAPAVGSYLLGKCLYLGLRDGAQLFVRLAIVTAGTFFLLFLPFLPPLAPISAILDPITRIFPFNRGIFEDKVANFWCATNVVLKWRFWASQSTLMRLSTLLTFLGFLGAAVAPIRAWLRLRNQDRARTTRTEVVPSVMQTVLLLALLNSSMSFFLFSFQVHEKTILLPLLPMTLLLSTAPHDSSTFKLGALANNVGMFSMWPLLRKDGLAAQYIALTLLWNRLIGHNPCISLRQATFLDVFTWVVYLGCALLHLLEFAYRPPARYPDLFPVLNVLVSTPVFLFTWLWSIKSIIEAGWTAGGLSVGGSESKEKKAGPGVVFPSESLNSGGFSSALAPLEGVRRREGRLRAQSLGKGVFG</sequence>
<feature type="transmembrane region" description="Helical" evidence="10">
    <location>
        <begin position="443"/>
        <end position="462"/>
    </location>
</feature>
<feature type="transmembrane region" description="Helical" evidence="10">
    <location>
        <begin position="415"/>
        <end position="431"/>
    </location>
</feature>
<comment type="pathway">
    <text evidence="2 10">Protein modification; protein glycosylation.</text>
</comment>
<dbReference type="GO" id="GO:0005789">
    <property type="term" value="C:endoplasmic reticulum membrane"/>
    <property type="evidence" value="ECO:0007669"/>
    <property type="project" value="UniProtKB-SubCell"/>
</dbReference>
<gene>
    <name evidence="12" type="ORF">DFH94DRAFT_634697</name>
</gene>
<dbReference type="AlphaFoldDB" id="A0A9P5T5B7"/>
<evidence type="ECO:0000313" key="12">
    <source>
        <dbReference type="EMBL" id="KAF8476556.1"/>
    </source>
</evidence>
<evidence type="ECO:0000313" key="13">
    <source>
        <dbReference type="Proteomes" id="UP000759537"/>
    </source>
</evidence>
<evidence type="ECO:0000256" key="4">
    <source>
        <dbReference type="ARBA" id="ARBA00022676"/>
    </source>
</evidence>
<keyword evidence="5 10" id="KW-0808">Transferase</keyword>
<evidence type="ECO:0000256" key="11">
    <source>
        <dbReference type="SAM" id="SignalP"/>
    </source>
</evidence>
<dbReference type="EC" id="2.4.1.-" evidence="10"/>
<comment type="caution">
    <text evidence="12">The sequence shown here is derived from an EMBL/GenBank/DDBJ whole genome shotgun (WGS) entry which is preliminary data.</text>
</comment>
<keyword evidence="8 10" id="KW-1133">Transmembrane helix</keyword>